<protein>
    <submittedName>
        <fullName evidence="4">Uncharacterized protein</fullName>
    </submittedName>
</protein>
<dbReference type="Proteomes" id="UP001497457">
    <property type="component" value="Chromosome 11b"/>
</dbReference>
<organism evidence="4 5">
    <name type="scientific">Urochloa decumbens</name>
    <dbReference type="NCBI Taxonomy" id="240449"/>
    <lineage>
        <taxon>Eukaryota</taxon>
        <taxon>Viridiplantae</taxon>
        <taxon>Streptophyta</taxon>
        <taxon>Embryophyta</taxon>
        <taxon>Tracheophyta</taxon>
        <taxon>Spermatophyta</taxon>
        <taxon>Magnoliopsida</taxon>
        <taxon>Liliopsida</taxon>
        <taxon>Poales</taxon>
        <taxon>Poaceae</taxon>
        <taxon>PACMAD clade</taxon>
        <taxon>Panicoideae</taxon>
        <taxon>Panicodae</taxon>
        <taxon>Paniceae</taxon>
        <taxon>Melinidinae</taxon>
        <taxon>Urochloa</taxon>
    </lineage>
</organism>
<sequence length="145" mass="15982">MAPLPTCVVLLVLVAAGLALASSSTTAALLPEGKVRVTVRYADEEESRWLDRWAQTHQPLGSGGGRFRLTPASAEESAWLNRLSDRAAKGAREARDGDDGSHHHVEFDHDDPHGRVIQSFLSRLAKMREDLERAEAEEQKDTKDL</sequence>
<dbReference type="AlphaFoldDB" id="A0ABC8VZE7"/>
<feature type="coiled-coil region" evidence="1">
    <location>
        <begin position="117"/>
        <end position="144"/>
    </location>
</feature>
<evidence type="ECO:0000313" key="4">
    <source>
        <dbReference type="EMBL" id="CAL4899772.1"/>
    </source>
</evidence>
<keyword evidence="1" id="KW-0175">Coiled coil</keyword>
<keyword evidence="5" id="KW-1185">Reference proteome</keyword>
<evidence type="ECO:0000313" key="5">
    <source>
        <dbReference type="Proteomes" id="UP001497457"/>
    </source>
</evidence>
<evidence type="ECO:0000256" key="3">
    <source>
        <dbReference type="SAM" id="SignalP"/>
    </source>
</evidence>
<accession>A0ABC8VZE7</accession>
<name>A0ABC8VZE7_9POAL</name>
<keyword evidence="3" id="KW-0732">Signal</keyword>
<feature type="chain" id="PRO_5044811131" evidence="3">
    <location>
        <begin position="22"/>
        <end position="145"/>
    </location>
</feature>
<gene>
    <name evidence="4" type="ORF">URODEC1_LOCUS8372</name>
</gene>
<evidence type="ECO:0000256" key="2">
    <source>
        <dbReference type="SAM" id="MobiDB-lite"/>
    </source>
</evidence>
<dbReference type="EMBL" id="OZ075121">
    <property type="protein sequence ID" value="CAL4899772.1"/>
    <property type="molecule type" value="Genomic_DNA"/>
</dbReference>
<feature type="region of interest" description="Disordered" evidence="2">
    <location>
        <begin position="85"/>
        <end position="112"/>
    </location>
</feature>
<reference evidence="4" key="1">
    <citation type="submission" date="2024-10" db="EMBL/GenBank/DDBJ databases">
        <authorList>
            <person name="Ryan C."/>
        </authorList>
    </citation>
    <scope>NUCLEOTIDE SEQUENCE [LARGE SCALE GENOMIC DNA]</scope>
</reference>
<feature type="signal peptide" evidence="3">
    <location>
        <begin position="1"/>
        <end position="21"/>
    </location>
</feature>
<proteinExistence type="predicted"/>
<evidence type="ECO:0000256" key="1">
    <source>
        <dbReference type="SAM" id="Coils"/>
    </source>
</evidence>